<organism evidence="10 11">
    <name type="scientific">Vibrio nigripulchritudo SOn1</name>
    <dbReference type="NCBI Taxonomy" id="1238450"/>
    <lineage>
        <taxon>Bacteria</taxon>
        <taxon>Pseudomonadati</taxon>
        <taxon>Pseudomonadota</taxon>
        <taxon>Gammaproteobacteria</taxon>
        <taxon>Vibrionales</taxon>
        <taxon>Vibrionaceae</taxon>
        <taxon>Vibrio</taxon>
    </lineage>
</organism>
<dbReference type="Gene3D" id="3.30.540.10">
    <property type="entry name" value="Fructose-1,6-Bisphosphatase, subunit A, domain 1"/>
    <property type="match status" value="1"/>
</dbReference>
<feature type="binding site" evidence="9">
    <location>
        <begin position="162"/>
        <end position="164"/>
    </location>
    <ligand>
        <name>substrate</name>
    </ligand>
</feature>
<dbReference type="PIRSF" id="PIRSF004532">
    <property type="entry name" value="GlpX"/>
    <property type="match status" value="1"/>
</dbReference>
<name>A0AAV2VYK6_9VIBR</name>
<feature type="binding site" evidence="9">
    <location>
        <position position="117"/>
    </location>
    <ligand>
        <name>substrate</name>
    </ligand>
</feature>
<evidence type="ECO:0000256" key="3">
    <source>
        <dbReference type="ARBA" id="ARBA00022723"/>
    </source>
</evidence>
<feature type="binding site" evidence="8">
    <location>
        <position position="86"/>
    </location>
    <ligand>
        <name>Mn(2+)</name>
        <dbReference type="ChEBI" id="CHEBI:29035"/>
        <label>2</label>
    </ligand>
</feature>
<dbReference type="FunFam" id="3.40.190.90:FF:000001">
    <property type="entry name" value="Fructose-1,6-bisphosphatase"/>
    <property type="match status" value="1"/>
</dbReference>
<comment type="catalytic activity">
    <reaction evidence="1">
        <text>beta-D-fructose 1,6-bisphosphate + H2O = beta-D-fructose 6-phosphate + phosphate</text>
        <dbReference type="Rhea" id="RHEA:11064"/>
        <dbReference type="ChEBI" id="CHEBI:15377"/>
        <dbReference type="ChEBI" id="CHEBI:32966"/>
        <dbReference type="ChEBI" id="CHEBI:43474"/>
        <dbReference type="ChEBI" id="CHEBI:57634"/>
        <dbReference type="EC" id="3.1.3.11"/>
    </reaction>
</comment>
<feature type="binding site" evidence="8">
    <location>
        <position position="32"/>
    </location>
    <ligand>
        <name>Mn(2+)</name>
        <dbReference type="ChEBI" id="CHEBI:29035"/>
        <label>1</label>
    </ligand>
</feature>
<evidence type="ECO:0000256" key="4">
    <source>
        <dbReference type="ARBA" id="ARBA00022801"/>
    </source>
</evidence>
<evidence type="ECO:0000313" key="10">
    <source>
        <dbReference type="EMBL" id="CCO49716.1"/>
    </source>
</evidence>
<feature type="binding site" evidence="9">
    <location>
        <begin position="184"/>
        <end position="186"/>
    </location>
    <ligand>
        <name>substrate</name>
    </ligand>
</feature>
<dbReference type="GO" id="GO:0042132">
    <property type="term" value="F:fructose 1,6-bisphosphate 1-phosphatase activity"/>
    <property type="evidence" value="ECO:0007669"/>
    <property type="project" value="UniProtKB-EC"/>
</dbReference>
<dbReference type="PANTHER" id="PTHR30447:SF0">
    <property type="entry name" value="FRUCTOSE-1,6-BISPHOSPHATASE 1 CLASS 2-RELATED"/>
    <property type="match status" value="1"/>
</dbReference>
<evidence type="ECO:0000256" key="2">
    <source>
        <dbReference type="ARBA" id="ARBA00008989"/>
    </source>
</evidence>
<dbReference type="GO" id="GO:0006071">
    <property type="term" value="P:glycerol metabolic process"/>
    <property type="evidence" value="ECO:0007669"/>
    <property type="project" value="InterPro"/>
</dbReference>
<comment type="similarity">
    <text evidence="2 7">Belongs to the FBPase class 2 family.</text>
</comment>
<dbReference type="GO" id="GO:0006094">
    <property type="term" value="P:gluconeogenesis"/>
    <property type="evidence" value="ECO:0007669"/>
    <property type="project" value="InterPro"/>
</dbReference>
<feature type="binding site" evidence="8">
    <location>
        <position position="56"/>
    </location>
    <ligand>
        <name>Mn(2+)</name>
        <dbReference type="ChEBI" id="CHEBI:29035"/>
        <label>1</label>
    </ligand>
</feature>
<dbReference type="SUPFAM" id="SSF56655">
    <property type="entry name" value="Carbohydrate phosphatase"/>
    <property type="match status" value="1"/>
</dbReference>
<dbReference type="GO" id="GO:0030388">
    <property type="term" value="P:fructose 1,6-bisphosphate metabolic process"/>
    <property type="evidence" value="ECO:0007669"/>
    <property type="project" value="TreeGrafter"/>
</dbReference>
<proteinExistence type="inferred from homology"/>
<accession>A0AAV2VYK6</accession>
<evidence type="ECO:0000256" key="6">
    <source>
        <dbReference type="ARBA" id="ARBA00023277"/>
    </source>
</evidence>
<evidence type="ECO:0000256" key="1">
    <source>
        <dbReference type="ARBA" id="ARBA00001273"/>
    </source>
</evidence>
<dbReference type="Pfam" id="PF03320">
    <property type="entry name" value="FBPase_glpX"/>
    <property type="match status" value="1"/>
</dbReference>
<sequence length="347" mass="37084">MQDVGFSLVTATEKAAIAAAKHLGCWNKNAADAAAVEAMRTYLNSLDADIRIAIGEGEIDQAPMLYIGELLGKGGTAVDIAVDPIDGTRMVASGEGNAIAVLAATPRGQMLAAPDMYMEKLVVGPQAKGAIDLERPLITNLRNIAHALQKPLNQLRVVTLAKPRHQDLIQKLKKQGIQLFEYPDGDIIASLQTCLPQSPFDVMYCIGGAPEGIISAAAVKALGGDMQGKLLLRSDVKGKNEQNLSYDHQEQQKCEKCGATPGKMYSLNELIPAHDIVFCASGITDGHLLSGVEMTDEGISCESLLIDDAGNVQRIKNTTDSTQCEATVAEHEEAIQRTADHCHSQRS</sequence>
<dbReference type="RefSeq" id="WP_022613752.1">
    <property type="nucleotide sequence ID" value="NZ_LK391965.1"/>
</dbReference>
<dbReference type="AlphaFoldDB" id="A0AAV2VYK6"/>
<dbReference type="GO" id="GO:0005829">
    <property type="term" value="C:cytosol"/>
    <property type="evidence" value="ECO:0007669"/>
    <property type="project" value="TreeGrafter"/>
</dbReference>
<evidence type="ECO:0000256" key="9">
    <source>
        <dbReference type="PIRSR" id="PIRSR004532-2"/>
    </source>
</evidence>
<gene>
    <name evidence="10" type="primary">glpX</name>
    <name evidence="10" type="ORF">VIBNISOn1_880003</name>
</gene>
<dbReference type="EMBL" id="CAOF01000184">
    <property type="protein sequence ID" value="CCO49716.1"/>
    <property type="molecule type" value="Genomic_DNA"/>
</dbReference>
<dbReference type="InterPro" id="IPR004464">
    <property type="entry name" value="FBPase_class-2/SBPase"/>
</dbReference>
<feature type="binding site" evidence="9">
    <location>
        <begin position="86"/>
        <end position="88"/>
    </location>
    <ligand>
        <name>substrate</name>
    </ligand>
</feature>
<dbReference type="PANTHER" id="PTHR30447">
    <property type="entry name" value="FRUCTOSE-1,6-BISPHOSPHATASE CLASS 2"/>
    <property type="match status" value="1"/>
</dbReference>
<dbReference type="NCBIfam" id="TIGR00330">
    <property type="entry name" value="glpX"/>
    <property type="match status" value="1"/>
</dbReference>
<feature type="binding site" evidence="8">
    <location>
        <position position="83"/>
    </location>
    <ligand>
        <name>Mn(2+)</name>
        <dbReference type="ChEBI" id="CHEBI:29035"/>
        <label>2</label>
    </ligand>
</feature>
<comment type="cofactor">
    <cofactor evidence="8">
        <name>Mn(2+)</name>
        <dbReference type="ChEBI" id="CHEBI:29035"/>
    </cofactor>
</comment>
<keyword evidence="5 8" id="KW-0464">Manganese</keyword>
<reference evidence="10 11" key="1">
    <citation type="journal article" date="2013" name="ISME J.">
        <title>Comparative genomics of pathogenic lineages of Vibrio nigripulchritudo identifies virulence-associated traits.</title>
        <authorList>
            <person name="Goudenege D."/>
            <person name="Labreuche Y."/>
            <person name="Krin E."/>
            <person name="Ansquer D."/>
            <person name="Mangenot S."/>
            <person name="Calteau A."/>
            <person name="Medigue C."/>
            <person name="Mazel D."/>
            <person name="Polz M.F."/>
            <person name="Le Roux F."/>
        </authorList>
    </citation>
    <scope>NUCLEOTIDE SEQUENCE [LARGE SCALE GENOMIC DNA]</scope>
    <source>
        <strain evidence="10 11">SOn1</strain>
    </source>
</reference>
<keyword evidence="3 8" id="KW-0479">Metal-binding</keyword>
<protein>
    <recommendedName>
        <fullName evidence="7">Fructose-1,6-bisphosphatase</fullName>
    </recommendedName>
</protein>
<keyword evidence="4 10" id="KW-0378">Hydrolase</keyword>
<evidence type="ECO:0000256" key="5">
    <source>
        <dbReference type="ARBA" id="ARBA00023211"/>
    </source>
</evidence>
<feature type="binding site" evidence="9">
    <location>
        <position position="208"/>
    </location>
    <ligand>
        <name>substrate</name>
    </ligand>
</feature>
<dbReference type="Proteomes" id="UP000018211">
    <property type="component" value="Unassembled WGS sequence"/>
</dbReference>
<dbReference type="GO" id="GO:0030145">
    <property type="term" value="F:manganese ion binding"/>
    <property type="evidence" value="ECO:0007669"/>
    <property type="project" value="UniProtKB-ARBA"/>
</dbReference>
<dbReference type="Gene3D" id="3.40.190.90">
    <property type="match status" value="1"/>
</dbReference>
<evidence type="ECO:0000256" key="8">
    <source>
        <dbReference type="PIRSR" id="PIRSR004532-1"/>
    </source>
</evidence>
<evidence type="ECO:0000256" key="7">
    <source>
        <dbReference type="PIRNR" id="PIRNR004532"/>
    </source>
</evidence>
<keyword evidence="6 7" id="KW-0119">Carbohydrate metabolism</keyword>
<comment type="caution">
    <text evidence="10">The sequence shown here is derived from an EMBL/GenBank/DDBJ whole genome shotgun (WGS) entry which is preliminary data.</text>
</comment>
<evidence type="ECO:0000313" key="11">
    <source>
        <dbReference type="Proteomes" id="UP000018211"/>
    </source>
</evidence>
<feature type="binding site" evidence="8">
    <location>
        <position position="211"/>
    </location>
    <ligand>
        <name>Mn(2+)</name>
        <dbReference type="ChEBI" id="CHEBI:29035"/>
        <label>2</label>
    </ligand>
</feature>